<evidence type="ECO:0000256" key="9">
    <source>
        <dbReference type="ARBA" id="ARBA00023239"/>
    </source>
</evidence>
<evidence type="ECO:0000256" key="3">
    <source>
        <dbReference type="ARBA" id="ARBA00011575"/>
    </source>
</evidence>
<dbReference type="PANTHER" id="PTHR11236">
    <property type="entry name" value="AMINOBENZOATE/ANTHRANILATE SYNTHASE"/>
    <property type="match status" value="1"/>
</dbReference>
<dbReference type="SUPFAM" id="SSF56322">
    <property type="entry name" value="ADC synthase"/>
    <property type="match status" value="1"/>
</dbReference>
<evidence type="ECO:0000313" key="16">
    <source>
        <dbReference type="Proteomes" id="UP001575105"/>
    </source>
</evidence>
<evidence type="ECO:0000259" key="14">
    <source>
        <dbReference type="Pfam" id="PF04715"/>
    </source>
</evidence>
<evidence type="ECO:0000256" key="2">
    <source>
        <dbReference type="ARBA" id="ARBA00009562"/>
    </source>
</evidence>
<evidence type="ECO:0000256" key="7">
    <source>
        <dbReference type="ARBA" id="ARBA00022822"/>
    </source>
</evidence>
<reference evidence="15 16" key="1">
    <citation type="submission" date="2024-08" db="EMBL/GenBank/DDBJ databases">
        <title>Whole-genome sequencing of halo(alkali)philic microorganisms from hypersaline lakes.</title>
        <authorList>
            <person name="Sorokin D.Y."/>
            <person name="Merkel A.Y."/>
            <person name="Messina E."/>
            <person name="Yakimov M."/>
        </authorList>
    </citation>
    <scope>NUCLEOTIDE SEQUENCE [LARGE SCALE GENOMIC DNA]</scope>
    <source>
        <strain evidence="15 16">AB-hyl4</strain>
    </source>
</reference>
<keyword evidence="9 12" id="KW-0456">Lyase</keyword>
<dbReference type="EMBL" id="JBGUBD010000005">
    <property type="protein sequence ID" value="MFA9478694.1"/>
    <property type="molecule type" value="Genomic_DNA"/>
</dbReference>
<evidence type="ECO:0000256" key="4">
    <source>
        <dbReference type="ARBA" id="ARBA00012266"/>
    </source>
</evidence>
<comment type="caution">
    <text evidence="15">The sequence shown here is derived from an EMBL/GenBank/DDBJ whole genome shotgun (WGS) entry which is preliminary data.</text>
</comment>
<comment type="pathway">
    <text evidence="1 12">Amino-acid biosynthesis; L-tryptophan biosynthesis; L-tryptophan from chorismate: step 1/5.</text>
</comment>
<accession>A0ABV4U7A0</accession>
<keyword evidence="12" id="KW-0479">Metal-binding</keyword>
<evidence type="ECO:0000313" key="15">
    <source>
        <dbReference type="EMBL" id="MFA9478694.1"/>
    </source>
</evidence>
<dbReference type="EC" id="4.1.3.27" evidence="4 12"/>
<dbReference type="RefSeq" id="WP_425345620.1">
    <property type="nucleotide sequence ID" value="NZ_JBGUBD010000005.1"/>
</dbReference>
<organism evidence="15 16">
    <name type="scientific">Natronomicrosphaera hydrolytica</name>
    <dbReference type="NCBI Taxonomy" id="3242702"/>
    <lineage>
        <taxon>Bacteria</taxon>
        <taxon>Pseudomonadati</taxon>
        <taxon>Planctomycetota</taxon>
        <taxon>Phycisphaerae</taxon>
        <taxon>Phycisphaerales</taxon>
        <taxon>Phycisphaeraceae</taxon>
        <taxon>Natronomicrosphaera</taxon>
    </lineage>
</organism>
<dbReference type="NCBIfam" id="TIGR00564">
    <property type="entry name" value="trpE_most"/>
    <property type="match status" value="1"/>
</dbReference>
<evidence type="ECO:0000256" key="12">
    <source>
        <dbReference type="RuleBase" id="RU364045"/>
    </source>
</evidence>
<dbReference type="Pfam" id="PF00425">
    <property type="entry name" value="Chorismate_bind"/>
    <property type="match status" value="1"/>
</dbReference>
<dbReference type="Pfam" id="PF04715">
    <property type="entry name" value="Anth_synt_I_N"/>
    <property type="match status" value="1"/>
</dbReference>
<keyword evidence="8 12" id="KW-0057">Aromatic amino acid biosynthesis</keyword>
<feature type="domain" description="Anthranilate synthase component I N-terminal" evidence="14">
    <location>
        <begin position="36"/>
        <end position="184"/>
    </location>
</feature>
<evidence type="ECO:0000256" key="1">
    <source>
        <dbReference type="ARBA" id="ARBA00004873"/>
    </source>
</evidence>
<dbReference type="InterPro" id="IPR005256">
    <property type="entry name" value="Anth_synth_I_PabB"/>
</dbReference>
<comment type="catalytic activity">
    <reaction evidence="11 12">
        <text>chorismate + L-glutamine = anthranilate + pyruvate + L-glutamate + H(+)</text>
        <dbReference type="Rhea" id="RHEA:21732"/>
        <dbReference type="ChEBI" id="CHEBI:15361"/>
        <dbReference type="ChEBI" id="CHEBI:15378"/>
        <dbReference type="ChEBI" id="CHEBI:16567"/>
        <dbReference type="ChEBI" id="CHEBI:29748"/>
        <dbReference type="ChEBI" id="CHEBI:29985"/>
        <dbReference type="ChEBI" id="CHEBI:58359"/>
        <dbReference type="EC" id="4.1.3.27"/>
    </reaction>
</comment>
<evidence type="ECO:0000256" key="11">
    <source>
        <dbReference type="ARBA" id="ARBA00047683"/>
    </source>
</evidence>
<comment type="cofactor">
    <cofactor evidence="12">
        <name>Mg(2+)</name>
        <dbReference type="ChEBI" id="CHEBI:18420"/>
    </cofactor>
</comment>
<keyword evidence="16" id="KW-1185">Reference proteome</keyword>
<dbReference type="Gene3D" id="3.60.120.10">
    <property type="entry name" value="Anthranilate synthase"/>
    <property type="match status" value="1"/>
</dbReference>
<dbReference type="InterPro" id="IPR015890">
    <property type="entry name" value="Chorismate_C"/>
</dbReference>
<dbReference type="Proteomes" id="UP001575105">
    <property type="component" value="Unassembled WGS sequence"/>
</dbReference>
<dbReference type="PRINTS" id="PR00095">
    <property type="entry name" value="ANTSNTHASEI"/>
</dbReference>
<keyword evidence="6 12" id="KW-0028">Amino-acid biosynthesis</keyword>
<dbReference type="InterPro" id="IPR019999">
    <property type="entry name" value="Anth_synth_I-like"/>
</dbReference>
<comment type="function">
    <text evidence="10 12">Part of a heterotetrameric complex that catalyzes the two-step biosynthesis of anthranilate, an intermediate in the biosynthesis of L-tryptophan. In the first step, the glutamine-binding beta subunit (TrpG) of anthranilate synthase (AS) provides the glutamine amidotransferase activity which generates ammonia as a substrate that, along with chorismate, is used in the second step, catalyzed by the large alpha subunit of AS (TrpE) to produce anthranilate. In the absence of TrpG, TrpE can synthesize anthranilate directly from chorismate and high concentrations of ammonia.</text>
</comment>
<evidence type="ECO:0000256" key="10">
    <source>
        <dbReference type="ARBA" id="ARBA00025634"/>
    </source>
</evidence>
<feature type="domain" description="Chorismate-utilising enzyme C-terminal" evidence="13">
    <location>
        <begin position="260"/>
        <end position="517"/>
    </location>
</feature>
<keyword evidence="7 12" id="KW-0822">Tryptophan biosynthesis</keyword>
<proteinExistence type="inferred from homology"/>
<evidence type="ECO:0000256" key="6">
    <source>
        <dbReference type="ARBA" id="ARBA00022605"/>
    </source>
</evidence>
<evidence type="ECO:0000256" key="5">
    <source>
        <dbReference type="ARBA" id="ARBA00020653"/>
    </source>
</evidence>
<dbReference type="PANTHER" id="PTHR11236:SF9">
    <property type="entry name" value="ANTHRANILATE SYNTHASE COMPONENT 1"/>
    <property type="match status" value="1"/>
</dbReference>
<evidence type="ECO:0000256" key="8">
    <source>
        <dbReference type="ARBA" id="ARBA00023141"/>
    </source>
</evidence>
<gene>
    <name evidence="12 15" type="primary">trpE</name>
    <name evidence="15" type="ORF">ACERK3_10335</name>
</gene>
<dbReference type="InterPro" id="IPR005801">
    <property type="entry name" value="ADC_synthase"/>
</dbReference>
<dbReference type="InterPro" id="IPR006805">
    <property type="entry name" value="Anth_synth_I_N"/>
</dbReference>
<evidence type="ECO:0000259" key="13">
    <source>
        <dbReference type="Pfam" id="PF00425"/>
    </source>
</evidence>
<comment type="subunit">
    <text evidence="3 12">Heterotetramer consisting of two non-identical subunits: a beta subunit (TrpG) and a large alpha subunit (TrpE).</text>
</comment>
<protein>
    <recommendedName>
        <fullName evidence="5 12">Anthranilate synthase component 1</fullName>
        <ecNumber evidence="4 12">4.1.3.27</ecNumber>
    </recommendedName>
</protein>
<comment type="similarity">
    <text evidence="2 12">Belongs to the anthranilate synthase component I family.</text>
</comment>
<dbReference type="GO" id="GO:0004049">
    <property type="term" value="F:anthranilate synthase activity"/>
    <property type="evidence" value="ECO:0007669"/>
    <property type="project" value="UniProtKB-EC"/>
</dbReference>
<name>A0ABV4U7A0_9BACT</name>
<keyword evidence="12" id="KW-0460">Magnesium</keyword>
<sequence length="543" mass="59315">MPRSLPDFQSFKRLASSSADEGGGNLVPVYRRLFADQLSPVLAYRRFVSGDDRHAPSFLLESVVGGEHSARYSYLGARPIAELLAHDKRVTYRDHRQPSRNKQYDSADPLREMDRLTRDWTLARVPGLPDFTGGWVGYAGYDTVRYLEGEKLPSPPADDRGLPDMHFQLYHDVIAFDHVQKTLLVITHVLTDEHDSLEAAYAAGEKQLDALVHCLVTPRRQKAAAEADPSQDSEGELPTGHVDLAAPPPTLPVSTMGEGGYQQAVLKAKEYVAAGDIFQVVPSQRFELATSADPFDVYRALRVVNPSPYMFYLQIEGGMLVGSSPEILCRVDGREVTNRPLAGTRRRGRDAAEDAAMERELVDDPKDRAEHIMLVDLGRNDVGRVCEPGSVKLPEVMAVERYSHVMHLSSTVTGRLREGLSCWDALQVSLPVGTVSGAPKVRAMQIIDELEPWKRGPYAGAVGYADFAGNMDMAIALRTMVVLPGKVDGAWRVHLQAGGGIVADSDPDAEHQETVNKAAALAKAVDLAEKAFGKAAGAADERG</sequence>